<evidence type="ECO:0000313" key="2">
    <source>
        <dbReference type="Proteomes" id="UP001345963"/>
    </source>
</evidence>
<dbReference type="EMBL" id="JAHUTI010049642">
    <property type="protein sequence ID" value="MED6247943.1"/>
    <property type="molecule type" value="Genomic_DNA"/>
</dbReference>
<proteinExistence type="predicted"/>
<dbReference type="Proteomes" id="UP001345963">
    <property type="component" value="Unassembled WGS sequence"/>
</dbReference>
<evidence type="ECO:0008006" key="3">
    <source>
        <dbReference type="Google" id="ProtNLM"/>
    </source>
</evidence>
<accession>A0ABU7BCC9</accession>
<gene>
    <name evidence="1" type="ORF">ATANTOWER_021748</name>
</gene>
<comment type="caution">
    <text evidence="1">The sequence shown here is derived from an EMBL/GenBank/DDBJ whole genome shotgun (WGS) entry which is preliminary data.</text>
</comment>
<protein>
    <recommendedName>
        <fullName evidence="3">Secreted protein</fullName>
    </recommendedName>
</protein>
<keyword evidence="2" id="KW-1185">Reference proteome</keyword>
<sequence length="122" mass="13971">MITGKTQSQLLSISFLLCGVCTSRTFSYTGCVWKRKHNTFFQLTHFSNFSMFSSPVLLTLYQLSSSLCDLTKIILYHCGCWVRLWVSFCMEFAGSPRACVGSHRVLTRYSSFLPQSKNMIVR</sequence>
<evidence type="ECO:0000313" key="1">
    <source>
        <dbReference type="EMBL" id="MED6247943.1"/>
    </source>
</evidence>
<reference evidence="1 2" key="1">
    <citation type="submission" date="2021-07" db="EMBL/GenBank/DDBJ databases">
        <authorList>
            <person name="Palmer J.M."/>
        </authorList>
    </citation>
    <scope>NUCLEOTIDE SEQUENCE [LARGE SCALE GENOMIC DNA]</scope>
    <source>
        <strain evidence="1 2">AT_MEX2019</strain>
        <tissue evidence="1">Muscle</tissue>
    </source>
</reference>
<name>A0ABU7BCC9_9TELE</name>
<organism evidence="1 2">
    <name type="scientific">Ataeniobius toweri</name>
    <dbReference type="NCBI Taxonomy" id="208326"/>
    <lineage>
        <taxon>Eukaryota</taxon>
        <taxon>Metazoa</taxon>
        <taxon>Chordata</taxon>
        <taxon>Craniata</taxon>
        <taxon>Vertebrata</taxon>
        <taxon>Euteleostomi</taxon>
        <taxon>Actinopterygii</taxon>
        <taxon>Neopterygii</taxon>
        <taxon>Teleostei</taxon>
        <taxon>Neoteleostei</taxon>
        <taxon>Acanthomorphata</taxon>
        <taxon>Ovalentaria</taxon>
        <taxon>Atherinomorphae</taxon>
        <taxon>Cyprinodontiformes</taxon>
        <taxon>Goodeidae</taxon>
        <taxon>Ataeniobius</taxon>
    </lineage>
</organism>